<organism evidence="1 2">
    <name type="scientific">Shouchella xiaoxiensis</name>
    <dbReference type="NCBI Taxonomy" id="766895"/>
    <lineage>
        <taxon>Bacteria</taxon>
        <taxon>Bacillati</taxon>
        <taxon>Bacillota</taxon>
        <taxon>Bacilli</taxon>
        <taxon>Bacillales</taxon>
        <taxon>Bacillaceae</taxon>
        <taxon>Shouchella</taxon>
    </lineage>
</organism>
<reference evidence="1" key="1">
    <citation type="submission" date="2021-01" db="EMBL/GenBank/DDBJ databases">
        <title>Genomic Encyclopedia of Type Strains, Phase IV (KMG-IV): sequencing the most valuable type-strain genomes for metagenomic binning, comparative biology and taxonomic classification.</title>
        <authorList>
            <person name="Goeker M."/>
        </authorList>
    </citation>
    <scope>NUCLEOTIDE SEQUENCE</scope>
    <source>
        <strain evidence="1">DSM 21943</strain>
    </source>
</reference>
<accession>A0ABS2SQM3</accession>
<sequence>MGTSILRGCVKKINIINRTGRERWHQEIQILVSDIEMNNENLIEVRRFRPDEIVEIELRSAQLSLFDQPKKAPDGEESEELCLEDGGDCPIIEQEFRF</sequence>
<evidence type="ECO:0000313" key="2">
    <source>
        <dbReference type="Proteomes" id="UP001179280"/>
    </source>
</evidence>
<name>A0ABS2SQM3_9BACI</name>
<dbReference type="EMBL" id="JAFBCV010000002">
    <property type="protein sequence ID" value="MBM7837832.1"/>
    <property type="molecule type" value="Genomic_DNA"/>
</dbReference>
<comment type="caution">
    <text evidence="1">The sequence shown here is derived from an EMBL/GenBank/DDBJ whole genome shotgun (WGS) entry which is preliminary data.</text>
</comment>
<protein>
    <submittedName>
        <fullName evidence="1">Uncharacterized protein</fullName>
    </submittedName>
</protein>
<keyword evidence="2" id="KW-1185">Reference proteome</keyword>
<dbReference type="Proteomes" id="UP001179280">
    <property type="component" value="Unassembled WGS sequence"/>
</dbReference>
<gene>
    <name evidence="1" type="ORF">JOC54_001063</name>
</gene>
<dbReference type="RefSeq" id="WP_051991978.1">
    <property type="nucleotide sequence ID" value="NZ_JAFBCV010000002.1"/>
</dbReference>
<proteinExistence type="predicted"/>
<evidence type="ECO:0000313" key="1">
    <source>
        <dbReference type="EMBL" id="MBM7837832.1"/>
    </source>
</evidence>